<keyword evidence="1" id="KW-0732">Signal</keyword>
<dbReference type="Proteomes" id="UP000654108">
    <property type="component" value="Unassembled WGS sequence"/>
</dbReference>
<protein>
    <submittedName>
        <fullName evidence="2">Uncharacterized protein</fullName>
    </submittedName>
</protein>
<dbReference type="EMBL" id="JACYFU010000001">
    <property type="protein sequence ID" value="MBD8064220.1"/>
    <property type="molecule type" value="Genomic_DNA"/>
</dbReference>
<evidence type="ECO:0000256" key="1">
    <source>
        <dbReference type="SAM" id="SignalP"/>
    </source>
</evidence>
<feature type="chain" id="PRO_5037853525" evidence="1">
    <location>
        <begin position="26"/>
        <end position="322"/>
    </location>
</feature>
<dbReference type="RefSeq" id="WP_191772327.1">
    <property type="nucleotide sequence ID" value="NZ_JACYFU010000001.1"/>
</dbReference>
<evidence type="ECO:0000313" key="2">
    <source>
        <dbReference type="EMBL" id="MBD8064220.1"/>
    </source>
</evidence>
<comment type="caution">
    <text evidence="2">The sequence shown here is derived from an EMBL/GenBank/DDBJ whole genome shotgun (WGS) entry which is preliminary data.</text>
</comment>
<accession>A0A927FQ66</accession>
<dbReference type="AlphaFoldDB" id="A0A927FQ66"/>
<organism evidence="2 3">
    <name type="scientific">Devosia oryzisoli</name>
    <dbReference type="NCBI Taxonomy" id="2774138"/>
    <lineage>
        <taxon>Bacteria</taxon>
        <taxon>Pseudomonadati</taxon>
        <taxon>Pseudomonadota</taxon>
        <taxon>Alphaproteobacteria</taxon>
        <taxon>Hyphomicrobiales</taxon>
        <taxon>Devosiaceae</taxon>
        <taxon>Devosia</taxon>
    </lineage>
</organism>
<reference evidence="2" key="1">
    <citation type="submission" date="2020-09" db="EMBL/GenBank/DDBJ databases">
        <title>Genome seq and assembly of Devosia sp.</title>
        <authorList>
            <person name="Chhetri G."/>
        </authorList>
    </citation>
    <scope>NUCLEOTIDE SEQUENCE</scope>
    <source>
        <strain evidence="2">PTR5</strain>
    </source>
</reference>
<evidence type="ECO:0000313" key="3">
    <source>
        <dbReference type="Proteomes" id="UP000654108"/>
    </source>
</evidence>
<sequence length="322" mass="33000">MSSHWIRKTAAALLLGAAMLSPVLAQEAQQIPNTSVALPAPEGYAFAQGIGGAAVSGFINEDTQGIITVGQFDPATYEAVAEGMGSVESANELFASQNITADSISSVESKAGPVLLLHGTQDIGDGTTAEKWIALLKIPETGDGAFLEMTTSEGEFDAAGVQAVLDTVAFTAAPSLADQLGALPFAAEASDPFVTFGVNDGTLIMLAPGRTSESGAVPTILVDGHPNVSDMPPLQQAAEDLVSGLFSDVTIASSQATSFAGADGWMVTGTGTDERDGPVSFAEWFAPVGSGYVRMAAYADKAIFDDLSDTAAAIAKTVTWKE</sequence>
<gene>
    <name evidence="2" type="ORF">IC608_01855</name>
</gene>
<feature type="signal peptide" evidence="1">
    <location>
        <begin position="1"/>
        <end position="25"/>
    </location>
</feature>
<proteinExistence type="predicted"/>
<name>A0A927FQ66_9HYPH</name>
<keyword evidence="3" id="KW-1185">Reference proteome</keyword>